<gene>
    <name evidence="1" type="ordered locus">SGRA_4113</name>
</gene>
<dbReference type="RefSeq" id="WP_015694406.1">
    <property type="nucleotide sequence ID" value="NC_016940.1"/>
</dbReference>
<protein>
    <submittedName>
        <fullName evidence="1">Uncharacterized protein</fullName>
    </submittedName>
</protein>
<dbReference type="EMBL" id="CP002831">
    <property type="protein sequence ID" value="AFC26828.1"/>
    <property type="molecule type" value="Genomic_DNA"/>
</dbReference>
<evidence type="ECO:0000313" key="2">
    <source>
        <dbReference type="Proteomes" id="UP000007519"/>
    </source>
</evidence>
<proteinExistence type="predicted"/>
<accession>H6L7F6</accession>
<reference evidence="1 2" key="1">
    <citation type="journal article" date="2012" name="Stand. Genomic Sci.">
        <title>Complete genome sequencing and analysis of Saprospira grandis str. Lewin, a predatory marine bacterium.</title>
        <authorList>
            <person name="Saw J.H."/>
            <person name="Yuryev A."/>
            <person name="Kanbe M."/>
            <person name="Hou S."/>
            <person name="Young A.G."/>
            <person name="Aizawa S."/>
            <person name="Alam M."/>
        </authorList>
    </citation>
    <scope>NUCLEOTIDE SEQUENCE [LARGE SCALE GENOMIC DNA]</scope>
    <source>
        <strain evidence="1 2">Lewin</strain>
    </source>
</reference>
<dbReference type="AlphaFoldDB" id="H6L7F6"/>
<dbReference type="KEGG" id="sgn:SGRA_4113"/>
<sequence length="57" mass="6551">MPGRKFVSGEEYRFGFNGQEEEILRLQMETLTLAQEIMMGELADGGLWILISQFILI</sequence>
<name>H6L7F6_SAPGL</name>
<organism evidence="1 2">
    <name type="scientific">Saprospira grandis (strain Lewin)</name>
    <dbReference type="NCBI Taxonomy" id="984262"/>
    <lineage>
        <taxon>Bacteria</taxon>
        <taxon>Pseudomonadati</taxon>
        <taxon>Bacteroidota</taxon>
        <taxon>Saprospiria</taxon>
        <taxon>Saprospirales</taxon>
        <taxon>Saprospiraceae</taxon>
        <taxon>Saprospira</taxon>
    </lineage>
</organism>
<evidence type="ECO:0000313" key="1">
    <source>
        <dbReference type="EMBL" id="AFC26828.1"/>
    </source>
</evidence>
<dbReference type="HOGENOM" id="CLU_2994140_0_0_10"/>
<dbReference type="Proteomes" id="UP000007519">
    <property type="component" value="Chromosome"/>
</dbReference>
<dbReference type="STRING" id="984262.SGRA_4113"/>
<keyword evidence="2" id="KW-1185">Reference proteome</keyword>